<name>A0A2S9H180_9BURK</name>
<protein>
    <recommendedName>
        <fullName evidence="3">Antibiotic biosynthesis monooxygenase</fullName>
    </recommendedName>
</protein>
<reference evidence="1 2" key="1">
    <citation type="submission" date="2018-02" db="EMBL/GenBank/DDBJ databases">
        <title>Solimicrobium silvestre gen. nov., sp. nov., isolated from alpine forest soil.</title>
        <authorList>
            <person name="Margesin R."/>
            <person name="Albuquerque L."/>
            <person name="Zhang D.-C."/>
            <person name="Froufe H.J.C."/>
            <person name="Severino R."/>
            <person name="Roxo I."/>
            <person name="Egas C."/>
            <person name="Da Costa M.S."/>
        </authorList>
    </citation>
    <scope>NUCLEOTIDE SEQUENCE [LARGE SCALE GENOMIC DNA]</scope>
    <source>
        <strain evidence="1 2">S20-91</strain>
    </source>
</reference>
<accession>A0A2S9H180</accession>
<dbReference type="InterPro" id="IPR011008">
    <property type="entry name" value="Dimeric_a/b-barrel"/>
</dbReference>
<dbReference type="OrthoDB" id="6064772at2"/>
<keyword evidence="2" id="KW-1185">Reference proteome</keyword>
<proteinExistence type="predicted"/>
<sequence>MYCATFIFKKKQFDDEFYQLDQSIAEFARQTTDYIGEETSENLETGCVSNMYYWRTMEGMQELMQHPKHLQAKAAQTNWLDGYQVVISQVLRCYGDGTIPHPTESFINS</sequence>
<comment type="caution">
    <text evidence="1">The sequence shown here is derived from an EMBL/GenBank/DDBJ whole genome shotgun (WGS) entry which is preliminary data.</text>
</comment>
<dbReference type="Gene3D" id="3.30.70.100">
    <property type="match status" value="1"/>
</dbReference>
<dbReference type="RefSeq" id="WP_105531399.1">
    <property type="nucleotide sequence ID" value="NZ_PUGF01000006.1"/>
</dbReference>
<dbReference type="EMBL" id="PUGF01000006">
    <property type="protein sequence ID" value="PRC93745.1"/>
    <property type="molecule type" value="Genomic_DNA"/>
</dbReference>
<evidence type="ECO:0000313" key="2">
    <source>
        <dbReference type="Proteomes" id="UP000237839"/>
    </source>
</evidence>
<organism evidence="1 2">
    <name type="scientific">Solimicrobium silvestre</name>
    <dbReference type="NCBI Taxonomy" id="2099400"/>
    <lineage>
        <taxon>Bacteria</taxon>
        <taxon>Pseudomonadati</taxon>
        <taxon>Pseudomonadota</taxon>
        <taxon>Betaproteobacteria</taxon>
        <taxon>Burkholderiales</taxon>
        <taxon>Oxalobacteraceae</taxon>
        <taxon>Solimicrobium</taxon>
    </lineage>
</organism>
<dbReference type="SUPFAM" id="SSF54909">
    <property type="entry name" value="Dimeric alpha+beta barrel"/>
    <property type="match status" value="1"/>
</dbReference>
<evidence type="ECO:0000313" key="1">
    <source>
        <dbReference type="EMBL" id="PRC93745.1"/>
    </source>
</evidence>
<dbReference type="Proteomes" id="UP000237839">
    <property type="component" value="Unassembled WGS sequence"/>
</dbReference>
<evidence type="ECO:0008006" key="3">
    <source>
        <dbReference type="Google" id="ProtNLM"/>
    </source>
</evidence>
<gene>
    <name evidence="1" type="ORF">S2091_1746</name>
</gene>
<dbReference type="AlphaFoldDB" id="A0A2S9H180"/>